<evidence type="ECO:0000256" key="1">
    <source>
        <dbReference type="ARBA" id="ARBA00004418"/>
    </source>
</evidence>
<keyword evidence="5 6" id="KW-0143">Chaperone</keyword>
<dbReference type="Proteomes" id="UP000297720">
    <property type="component" value="Unassembled WGS sequence"/>
</dbReference>
<evidence type="ECO:0000313" key="9">
    <source>
        <dbReference type="EMBL" id="TFF77562.1"/>
    </source>
</evidence>
<dbReference type="PRINTS" id="PR00969">
    <property type="entry name" value="CHAPERONPILI"/>
</dbReference>
<dbReference type="Proteomes" id="UP000297914">
    <property type="component" value="Unassembled WGS sequence"/>
</dbReference>
<dbReference type="Gene3D" id="2.60.40.10">
    <property type="entry name" value="Immunoglobulins"/>
    <property type="match status" value="2"/>
</dbReference>
<evidence type="ECO:0000256" key="2">
    <source>
        <dbReference type="ARBA" id="ARBA00007399"/>
    </source>
</evidence>
<dbReference type="EMBL" id="QORL01000011">
    <property type="protein sequence ID" value="TFF77562.1"/>
    <property type="molecule type" value="Genomic_DNA"/>
</dbReference>
<gene>
    <name evidence="9" type="ORF">DRM93_07955</name>
    <name evidence="10" type="ORF">DRM94_07955</name>
</gene>
<evidence type="ECO:0000313" key="12">
    <source>
        <dbReference type="Proteomes" id="UP000297914"/>
    </source>
</evidence>
<dbReference type="PANTHER" id="PTHR30251:SF4">
    <property type="entry name" value="SLR1668 PROTEIN"/>
    <property type="match status" value="1"/>
</dbReference>
<sequence length="233" mass="24950">MVLAALLWATDGEGALNLMRTRIVHEGGEASLLVRNDGTAPSLLQAWVDAGNEHQGPAEVATPFLVVPPVMRLGPGRGQTLRILGADLGRLPRDRESLFWLNVLGLPPQQQASQGSVQLAYRTRIKLFYRPPGLAGSVAQTVSRLGWQVRPGGLRVTNPGPFHISLSEVLLTVGKGRLAWQEGGVLPPYGALSVPMAGTVPTGATGRLRWIDDDGLYHEQAFVPGPGEGVRHE</sequence>
<evidence type="ECO:0000313" key="10">
    <source>
        <dbReference type="EMBL" id="TFF82000.1"/>
    </source>
</evidence>
<evidence type="ECO:0000256" key="6">
    <source>
        <dbReference type="RuleBase" id="RU003918"/>
    </source>
</evidence>
<dbReference type="InterPro" id="IPR016148">
    <property type="entry name" value="Pili_assmbl_chaperone_C"/>
</dbReference>
<evidence type="ECO:0000256" key="3">
    <source>
        <dbReference type="ARBA" id="ARBA00022729"/>
    </source>
</evidence>
<evidence type="ECO:0000313" key="11">
    <source>
        <dbReference type="Proteomes" id="UP000297720"/>
    </source>
</evidence>
<comment type="caution">
    <text evidence="10">The sequence shown here is derived from an EMBL/GenBank/DDBJ whole genome shotgun (WGS) entry which is preliminary data.</text>
</comment>
<evidence type="ECO:0000259" key="7">
    <source>
        <dbReference type="Pfam" id="PF00345"/>
    </source>
</evidence>
<dbReference type="InterPro" id="IPR001829">
    <property type="entry name" value="Pili_assmbl_chaperone_bac"/>
</dbReference>
<name>A0A5F0KCN3_9GAMM</name>
<proteinExistence type="inferred from homology"/>
<dbReference type="Pfam" id="PF00345">
    <property type="entry name" value="PapD_N"/>
    <property type="match status" value="1"/>
</dbReference>
<comment type="subcellular location">
    <subcellularLocation>
        <location evidence="1 6">Periplasm</location>
    </subcellularLocation>
</comment>
<dbReference type="OrthoDB" id="9131059at2"/>
<keyword evidence="11" id="KW-1185">Reference proteome</keyword>
<evidence type="ECO:0000256" key="5">
    <source>
        <dbReference type="ARBA" id="ARBA00023186"/>
    </source>
</evidence>
<evidence type="ECO:0000259" key="8">
    <source>
        <dbReference type="Pfam" id="PF02753"/>
    </source>
</evidence>
<reference evidence="10 12" key="1">
    <citation type="submission" date="2018-06" db="EMBL/GenBank/DDBJ databases">
        <title>Occurrence of a novel blaKPC-2- and qnrS2- harbouring IncP6 plasmid from Aeromonas taiwanensis isolates recovered from the river sediments.</title>
        <authorList>
            <person name="Zheng B."/>
            <person name="Yu X."/>
            <person name="Xiao Y."/>
        </authorList>
    </citation>
    <scope>NUCLEOTIDE SEQUENCE [LARGE SCALE GENOMIC DNA]</scope>
    <source>
        <strain evidence="9 11">1713</strain>
        <strain evidence="10 12">198</strain>
    </source>
</reference>
<keyword evidence="4" id="KW-0574">Periplasm</keyword>
<keyword evidence="3" id="KW-0732">Signal</keyword>
<dbReference type="AlphaFoldDB" id="A0A5F0KCN3"/>
<organism evidence="10 12">
    <name type="scientific">Aeromonas taiwanensis</name>
    <dbReference type="NCBI Taxonomy" id="633417"/>
    <lineage>
        <taxon>Bacteria</taxon>
        <taxon>Pseudomonadati</taxon>
        <taxon>Pseudomonadota</taxon>
        <taxon>Gammaproteobacteria</taxon>
        <taxon>Aeromonadales</taxon>
        <taxon>Aeromonadaceae</taxon>
        <taxon>Aeromonas</taxon>
    </lineage>
</organism>
<dbReference type="SUPFAM" id="SSF49584">
    <property type="entry name" value="Periplasmic chaperone C-domain"/>
    <property type="match status" value="1"/>
</dbReference>
<dbReference type="PROSITE" id="PS00635">
    <property type="entry name" value="PILI_CHAPERONE"/>
    <property type="match status" value="1"/>
</dbReference>
<dbReference type="SUPFAM" id="SSF49354">
    <property type="entry name" value="PapD-like"/>
    <property type="match status" value="1"/>
</dbReference>
<feature type="domain" description="Pili assembly chaperone C-terminal" evidence="8">
    <location>
        <begin position="156"/>
        <end position="216"/>
    </location>
</feature>
<dbReference type="GO" id="GO:0030288">
    <property type="term" value="C:outer membrane-bounded periplasmic space"/>
    <property type="evidence" value="ECO:0007669"/>
    <property type="project" value="InterPro"/>
</dbReference>
<dbReference type="PANTHER" id="PTHR30251">
    <property type="entry name" value="PILUS ASSEMBLY CHAPERONE"/>
    <property type="match status" value="1"/>
</dbReference>
<dbReference type="InterPro" id="IPR050643">
    <property type="entry name" value="Periplasmic_pilus_chap"/>
</dbReference>
<accession>A0A5F0KCN3</accession>
<dbReference type="InterPro" id="IPR008962">
    <property type="entry name" value="PapD-like_sf"/>
</dbReference>
<feature type="domain" description="Pili assembly chaperone N-terminal" evidence="7">
    <location>
        <begin position="16"/>
        <end position="134"/>
    </location>
</feature>
<dbReference type="EMBL" id="QORK01000011">
    <property type="protein sequence ID" value="TFF82000.1"/>
    <property type="molecule type" value="Genomic_DNA"/>
</dbReference>
<dbReference type="InterPro" id="IPR018046">
    <property type="entry name" value="Pili_assmbl_chaperone_CS"/>
</dbReference>
<dbReference type="GO" id="GO:0071555">
    <property type="term" value="P:cell wall organization"/>
    <property type="evidence" value="ECO:0007669"/>
    <property type="project" value="InterPro"/>
</dbReference>
<comment type="similarity">
    <text evidence="2 6">Belongs to the periplasmic pilus chaperone family.</text>
</comment>
<evidence type="ECO:0000256" key="4">
    <source>
        <dbReference type="ARBA" id="ARBA00022764"/>
    </source>
</evidence>
<protein>
    <submittedName>
        <fullName evidence="10">Molecular chaperone</fullName>
    </submittedName>
</protein>
<dbReference type="InterPro" id="IPR036316">
    <property type="entry name" value="Pili_assmbl_chap_C_dom_sf"/>
</dbReference>
<dbReference type="InterPro" id="IPR016147">
    <property type="entry name" value="Pili_assmbl_chaperone_N"/>
</dbReference>
<dbReference type="InterPro" id="IPR013783">
    <property type="entry name" value="Ig-like_fold"/>
</dbReference>
<dbReference type="Pfam" id="PF02753">
    <property type="entry name" value="PapD_C"/>
    <property type="match status" value="1"/>
</dbReference>